<name>G0UVE0_TRYCI</name>
<gene>
    <name evidence="2" type="ORF">TCIL3000_10_1140</name>
</gene>
<feature type="region of interest" description="Disordered" evidence="1">
    <location>
        <begin position="545"/>
        <end position="602"/>
    </location>
</feature>
<organism evidence="2">
    <name type="scientific">Trypanosoma congolense (strain IL3000)</name>
    <dbReference type="NCBI Taxonomy" id="1068625"/>
    <lineage>
        <taxon>Eukaryota</taxon>
        <taxon>Discoba</taxon>
        <taxon>Euglenozoa</taxon>
        <taxon>Kinetoplastea</taxon>
        <taxon>Metakinetoplastina</taxon>
        <taxon>Trypanosomatida</taxon>
        <taxon>Trypanosomatidae</taxon>
        <taxon>Trypanosoma</taxon>
        <taxon>Nannomonas</taxon>
    </lineage>
</organism>
<protein>
    <submittedName>
        <fullName evidence="2">Uncharacterized protein TCIL3000_10_1140</fullName>
    </submittedName>
</protein>
<dbReference type="EMBL" id="HE575323">
    <property type="protein sequence ID" value="CCC93355.1"/>
    <property type="molecule type" value="Genomic_DNA"/>
</dbReference>
<evidence type="ECO:0000256" key="1">
    <source>
        <dbReference type="SAM" id="MobiDB-lite"/>
    </source>
</evidence>
<feature type="region of interest" description="Disordered" evidence="1">
    <location>
        <begin position="1"/>
        <end position="41"/>
    </location>
</feature>
<feature type="compositionally biased region" description="Low complexity" evidence="1">
    <location>
        <begin position="28"/>
        <end position="38"/>
    </location>
</feature>
<reference evidence="2" key="1">
    <citation type="journal article" date="2012" name="Proc. Natl. Acad. Sci. U.S.A.">
        <title>Antigenic diversity is generated by distinct evolutionary mechanisms in African trypanosome species.</title>
        <authorList>
            <person name="Jackson A.P."/>
            <person name="Berry A."/>
            <person name="Aslett M."/>
            <person name="Allison H.C."/>
            <person name="Burton P."/>
            <person name="Vavrova-Anderson J."/>
            <person name="Brown R."/>
            <person name="Browne H."/>
            <person name="Corton N."/>
            <person name="Hauser H."/>
            <person name="Gamble J."/>
            <person name="Gilderthorp R."/>
            <person name="Marcello L."/>
            <person name="McQuillan J."/>
            <person name="Otto T.D."/>
            <person name="Quail M.A."/>
            <person name="Sanders M.J."/>
            <person name="van Tonder A."/>
            <person name="Ginger M.L."/>
            <person name="Field M.C."/>
            <person name="Barry J.D."/>
            <person name="Hertz-Fowler C."/>
            <person name="Berriman M."/>
        </authorList>
    </citation>
    <scope>NUCLEOTIDE SEQUENCE</scope>
    <source>
        <strain evidence="2">IL3000</strain>
    </source>
</reference>
<dbReference type="AlphaFoldDB" id="G0UVE0"/>
<feature type="compositionally biased region" description="Polar residues" evidence="1">
    <location>
        <begin position="460"/>
        <end position="469"/>
    </location>
</feature>
<proteinExistence type="predicted"/>
<feature type="region of interest" description="Disordered" evidence="1">
    <location>
        <begin position="458"/>
        <end position="516"/>
    </location>
</feature>
<feature type="compositionally biased region" description="Basic and acidic residues" evidence="1">
    <location>
        <begin position="8"/>
        <end position="27"/>
    </location>
</feature>
<feature type="region of interest" description="Disordered" evidence="1">
    <location>
        <begin position="207"/>
        <end position="226"/>
    </location>
</feature>
<dbReference type="VEuPathDB" id="TriTrypDB:TcIL3000_10_1140"/>
<evidence type="ECO:0000313" key="2">
    <source>
        <dbReference type="EMBL" id="CCC93355.1"/>
    </source>
</evidence>
<sequence length="647" mass="69452">MGAACTKCAKDSDVVHDKTAGRDEKSNAEGNPNENNNESIAMVTIGPNVQVVVRSAGSQPRSVAEASSERTEEAHCSPVAASVCRYPVDGSSQTGGRRQLSDEVASTSPSFSAEVINIEQSSRRGSMCSSTSRGVMSPAREISCISVVADDEVTEYNVDQLEEYDIVNSTKELQQSLTGMSASAQLNSTSSGSAACHVGHPSCVSSSGSQHCRRANGPNAQRGNESSVSIATPMHVEVTQTRRVDPHSLTGNSIVGEAYVPDAEANRGCSGVFIAADVGNKQPSLEGCSDLVLQGRAENGTDGVERNAAPVTQQLSSEEPISIEAEKQQQYANGTDVPHSRLAKMDPSPRDTLVRTGDDINCSTLSASACTAASLTGDETINAVLLSQISGQHRQTAGRVLCSPALLYPSKEYDAPTLRNPTNVIVRRGVSAPPDISEMTRDDQSDVSVYTMINDKHQVTKGSDPSTYPHQPPLRRSFSPTDNHMGITYSGLSSSPDKADASCAAKGWPGSSSVAGTDSCVHTTSELLNMLRDMVHKHDERRQLQQQQHQYSGFTRIRNPIPLTSPDAMDDNGDALSDDEKQRYDSPRSGNRWYERSPQSSDYMSRTLTLPHKLLFSPISKSGYPITVDEEECSQGSVGHHLTMRER</sequence>
<accession>G0UVE0</accession>
<feature type="compositionally biased region" description="Acidic residues" evidence="1">
    <location>
        <begin position="568"/>
        <end position="577"/>
    </location>
</feature>